<dbReference type="Proteomes" id="UP000282106">
    <property type="component" value="Unassembled WGS sequence"/>
</dbReference>
<dbReference type="SUPFAM" id="SSF46458">
    <property type="entry name" value="Globin-like"/>
    <property type="match status" value="1"/>
</dbReference>
<sequence>MQAAASLYERIGGAEAVRSMVEQFYQRVLADEQLAPHFRHAPMSKLQHMQTEFFSAALDGPSLYSGRPVRHAHASLNISTQQFQRFVAHLFETLESYALSDADRYEVIARLNTYTDDVVGTTDPL</sequence>
<dbReference type="GO" id="GO:0019825">
    <property type="term" value="F:oxygen binding"/>
    <property type="evidence" value="ECO:0007669"/>
    <property type="project" value="InterPro"/>
</dbReference>
<feature type="binding site" description="proximal binding residue" evidence="8">
    <location>
        <position position="73"/>
    </location>
    <ligand>
        <name>heme</name>
        <dbReference type="ChEBI" id="CHEBI:30413"/>
    </ligand>
    <ligandPart>
        <name>Fe</name>
        <dbReference type="ChEBI" id="CHEBI:18248"/>
    </ligandPart>
</feature>
<dbReference type="InterPro" id="IPR001486">
    <property type="entry name" value="Hemoglobin_trunc"/>
</dbReference>
<dbReference type="Pfam" id="PF01152">
    <property type="entry name" value="Bac_globin"/>
    <property type="match status" value="1"/>
</dbReference>
<dbReference type="InterPro" id="IPR044203">
    <property type="entry name" value="GlbO/GLB3-like"/>
</dbReference>
<comment type="similarity">
    <text evidence="6">Belongs to the truncated hemoglobin family. Group II subfamily.</text>
</comment>
<dbReference type="AlphaFoldDB" id="A0A3N0VAB3"/>
<dbReference type="PANTHER" id="PTHR47366:SF2">
    <property type="entry name" value="CHROMOSOME UNDETERMINED SCAFFOLD_37, WHOLE GENOME SHOTGUN SEQUENCE"/>
    <property type="match status" value="1"/>
</dbReference>
<dbReference type="Gene3D" id="1.10.490.10">
    <property type="entry name" value="Globins"/>
    <property type="match status" value="1"/>
</dbReference>
<dbReference type="CDD" id="cd00454">
    <property type="entry name" value="TrHb1_N"/>
    <property type="match status" value="1"/>
</dbReference>
<dbReference type="PIRSF" id="PIRSF002030">
    <property type="entry name" value="Globin_Protozoa/Cyanobacteria"/>
    <property type="match status" value="1"/>
</dbReference>
<evidence type="ECO:0000256" key="1">
    <source>
        <dbReference type="ARBA" id="ARBA00009660"/>
    </source>
</evidence>
<dbReference type="RefSeq" id="WP_123211942.1">
    <property type="nucleotide sequence ID" value="NZ_RJVO01000004.1"/>
</dbReference>
<name>A0A3N0VAB3_9GAMM</name>
<reference evidence="10 11" key="1">
    <citation type="submission" date="2018-10" db="EMBL/GenBank/DDBJ databases">
        <authorList>
            <person name="Chen W.-M."/>
        </authorList>
    </citation>
    <scope>NUCLEOTIDE SEQUENCE [LARGE SCALE GENOMIC DNA]</scope>
    <source>
        <strain evidence="10 11">THS-13</strain>
    </source>
</reference>
<organism evidence="10 11">
    <name type="scientific">Stagnimonas aquatica</name>
    <dbReference type="NCBI Taxonomy" id="2689987"/>
    <lineage>
        <taxon>Bacteria</taxon>
        <taxon>Pseudomonadati</taxon>
        <taxon>Pseudomonadota</taxon>
        <taxon>Gammaproteobacteria</taxon>
        <taxon>Nevskiales</taxon>
        <taxon>Nevskiaceae</taxon>
        <taxon>Stagnimonas</taxon>
    </lineage>
</organism>
<dbReference type="InterPro" id="IPR012292">
    <property type="entry name" value="Globin/Proto"/>
</dbReference>
<feature type="binding site" description="distal binding residue" evidence="9">
    <location>
        <position position="73"/>
    </location>
    <ligand>
        <name>heme</name>
        <dbReference type="ChEBI" id="CHEBI:30413"/>
    </ligand>
    <ligandPart>
        <name>Fe</name>
        <dbReference type="ChEBI" id="CHEBI:18248"/>
    </ligandPart>
</feature>
<protein>
    <recommendedName>
        <fullName evidence="7">Group 1 truncated hemoglobin</fullName>
    </recommendedName>
</protein>
<keyword evidence="4 7" id="KW-0479">Metal-binding</keyword>
<evidence type="ECO:0000256" key="8">
    <source>
        <dbReference type="PIRSR" id="PIRSR002030-1"/>
    </source>
</evidence>
<keyword evidence="7" id="KW-0561">Oxygen transport</keyword>
<dbReference type="InterPro" id="IPR016339">
    <property type="entry name" value="Hemoglobin_trunc_I"/>
</dbReference>
<evidence type="ECO:0000313" key="11">
    <source>
        <dbReference type="Proteomes" id="UP000282106"/>
    </source>
</evidence>
<evidence type="ECO:0000256" key="3">
    <source>
        <dbReference type="ARBA" id="ARBA00022617"/>
    </source>
</evidence>
<keyword evidence="5 7" id="KW-0408">Iron</keyword>
<dbReference type="EMBL" id="RJVO01000004">
    <property type="protein sequence ID" value="ROH89645.1"/>
    <property type="molecule type" value="Genomic_DNA"/>
</dbReference>
<keyword evidence="3 7" id="KW-0349">Heme</keyword>
<dbReference type="GO" id="GO:0005344">
    <property type="term" value="F:oxygen carrier activity"/>
    <property type="evidence" value="ECO:0007669"/>
    <property type="project" value="UniProtKB-UniRule"/>
</dbReference>
<keyword evidence="11" id="KW-1185">Reference proteome</keyword>
<evidence type="ECO:0000256" key="2">
    <source>
        <dbReference type="ARBA" id="ARBA00022448"/>
    </source>
</evidence>
<dbReference type="InParanoid" id="A0A3N0VAB3"/>
<accession>A0A3N0VAB3</accession>
<evidence type="ECO:0000256" key="7">
    <source>
        <dbReference type="PIRNR" id="PIRNR002030"/>
    </source>
</evidence>
<dbReference type="GO" id="GO:0020037">
    <property type="term" value="F:heme binding"/>
    <property type="evidence" value="ECO:0007669"/>
    <property type="project" value="InterPro"/>
</dbReference>
<evidence type="ECO:0000256" key="5">
    <source>
        <dbReference type="ARBA" id="ARBA00023004"/>
    </source>
</evidence>
<comment type="similarity">
    <text evidence="1 7">Belongs to the truncated hemoglobin family. Group I subfamily.</text>
</comment>
<comment type="cofactor">
    <cofactor evidence="8">
        <name>heme</name>
        <dbReference type="ChEBI" id="CHEBI:30413"/>
    </cofactor>
    <text evidence="8">Binds 1 heme group per subunit.</text>
</comment>
<proteinExistence type="inferred from homology"/>
<keyword evidence="2 7" id="KW-0813">Transport</keyword>
<gene>
    <name evidence="10" type="ORF">ED208_11010</name>
</gene>
<comment type="caution">
    <text evidence="10">The sequence shown here is derived from an EMBL/GenBank/DDBJ whole genome shotgun (WGS) entry which is preliminary data.</text>
</comment>
<evidence type="ECO:0000256" key="9">
    <source>
        <dbReference type="PIRSR" id="PIRSR601486-1"/>
    </source>
</evidence>
<dbReference type="GO" id="GO:0046872">
    <property type="term" value="F:metal ion binding"/>
    <property type="evidence" value="ECO:0007669"/>
    <property type="project" value="UniProtKB-UniRule"/>
</dbReference>
<dbReference type="PANTHER" id="PTHR47366">
    <property type="entry name" value="TWO-ON-TWO HEMOGLOBIN-3"/>
    <property type="match status" value="1"/>
</dbReference>
<evidence type="ECO:0000256" key="4">
    <source>
        <dbReference type="ARBA" id="ARBA00022723"/>
    </source>
</evidence>
<evidence type="ECO:0000256" key="6">
    <source>
        <dbReference type="ARBA" id="ARBA00034496"/>
    </source>
</evidence>
<dbReference type="InterPro" id="IPR009050">
    <property type="entry name" value="Globin-like_sf"/>
</dbReference>
<evidence type="ECO:0000313" key="10">
    <source>
        <dbReference type="EMBL" id="ROH89645.1"/>
    </source>
</evidence>